<accession>A0A3E2BJ26</accession>
<organism evidence="1 2">
    <name type="scientific">Candidatus Saccharicenans subterraneus</name>
    <dbReference type="NCBI Taxonomy" id="2508984"/>
    <lineage>
        <taxon>Bacteria</taxon>
        <taxon>Candidatus Aminicenantota</taxon>
        <taxon>Candidatus Aminicenantia</taxon>
        <taxon>Candidatus Aminicenantales</taxon>
        <taxon>Candidatus Saccharicenantaceae</taxon>
        <taxon>Candidatus Saccharicenans</taxon>
    </lineage>
</organism>
<gene>
    <name evidence="1" type="ORF">OP8BY_2408</name>
</gene>
<proteinExistence type="predicted"/>
<comment type="caution">
    <text evidence="1">The sequence shown here is derived from an EMBL/GenBank/DDBJ whole genome shotgun (WGS) entry which is preliminary data.</text>
</comment>
<evidence type="ECO:0000313" key="2">
    <source>
        <dbReference type="Proteomes" id="UP000257323"/>
    </source>
</evidence>
<dbReference type="Proteomes" id="UP000257323">
    <property type="component" value="Unassembled WGS sequence"/>
</dbReference>
<evidence type="ECO:0000313" key="1">
    <source>
        <dbReference type="EMBL" id="RFT14738.1"/>
    </source>
</evidence>
<dbReference type="EMBL" id="QUAH01000021">
    <property type="protein sequence ID" value="RFT14738.1"/>
    <property type="molecule type" value="Genomic_DNA"/>
</dbReference>
<name>A0A3E2BJ26_9BACT</name>
<reference evidence="1 2" key="1">
    <citation type="submission" date="2018-08" db="EMBL/GenBank/DDBJ databases">
        <title>Genome analysis of the thermophilic bacterium of the candidate phylum Aminicenantes from deep subsurface aquifer revealed its physiology and ecological role.</title>
        <authorList>
            <person name="Kadnikov V.V."/>
            <person name="Mardanov A.V."/>
            <person name="Beletsky A.V."/>
            <person name="Karnachuk O.V."/>
            <person name="Ravin N.V."/>
        </authorList>
    </citation>
    <scope>NUCLEOTIDE SEQUENCE [LARGE SCALE GENOMIC DNA]</scope>
    <source>
        <strain evidence="1">BY38</strain>
    </source>
</reference>
<sequence>MNFFILNGLFHLIQVCWDFPCSRLLSNKNNKEIIISAEILWGA</sequence>
<dbReference type="AlphaFoldDB" id="A0A3E2BJ26"/>
<protein>
    <submittedName>
        <fullName evidence="1">Uncharacterized protein</fullName>
    </submittedName>
</protein>